<name>A0A448TTC8_9PAST</name>
<organism evidence="2 3">
    <name type="scientific">Actinobacillus delphinicola</name>
    <dbReference type="NCBI Taxonomy" id="51161"/>
    <lineage>
        <taxon>Bacteria</taxon>
        <taxon>Pseudomonadati</taxon>
        <taxon>Pseudomonadota</taxon>
        <taxon>Gammaproteobacteria</taxon>
        <taxon>Pasteurellales</taxon>
        <taxon>Pasteurellaceae</taxon>
        <taxon>Actinobacillus</taxon>
    </lineage>
</organism>
<gene>
    <name evidence="2" type="ORF">NCTC12871_00627</name>
</gene>
<sequence length="120" mass="12633">MKTVHVTTKNALTLAKEQGVDEIVVTGRLAKKLDTVKKVATAGTAVIALITTAVGAMPFTGGLSAFAAAPIAAMTGFEIAAIITAVSLGIGLIVALFRDYEEISFMNDKLVLRKKKRNKD</sequence>
<dbReference type="OrthoDB" id="7069142at2"/>
<reference evidence="2 3" key="1">
    <citation type="submission" date="2018-12" db="EMBL/GenBank/DDBJ databases">
        <authorList>
            <consortium name="Pathogen Informatics"/>
        </authorList>
    </citation>
    <scope>NUCLEOTIDE SEQUENCE [LARGE SCALE GENOMIC DNA]</scope>
    <source>
        <strain evidence="2 3">NCTC12871</strain>
    </source>
</reference>
<feature type="transmembrane region" description="Helical" evidence="1">
    <location>
        <begin position="39"/>
        <end position="59"/>
    </location>
</feature>
<evidence type="ECO:0000256" key="1">
    <source>
        <dbReference type="SAM" id="Phobius"/>
    </source>
</evidence>
<dbReference type="Proteomes" id="UP000279799">
    <property type="component" value="Chromosome"/>
</dbReference>
<evidence type="ECO:0000313" key="2">
    <source>
        <dbReference type="EMBL" id="VEJ09186.1"/>
    </source>
</evidence>
<feature type="transmembrane region" description="Helical" evidence="1">
    <location>
        <begin position="71"/>
        <end position="97"/>
    </location>
</feature>
<dbReference type="AlphaFoldDB" id="A0A448TTC8"/>
<protein>
    <submittedName>
        <fullName evidence="2">Uncharacterized protein</fullName>
    </submittedName>
</protein>
<keyword evidence="1" id="KW-0812">Transmembrane</keyword>
<dbReference type="EMBL" id="LR134510">
    <property type="protein sequence ID" value="VEJ09186.1"/>
    <property type="molecule type" value="Genomic_DNA"/>
</dbReference>
<keyword evidence="1" id="KW-0472">Membrane</keyword>
<evidence type="ECO:0000313" key="3">
    <source>
        <dbReference type="Proteomes" id="UP000279799"/>
    </source>
</evidence>
<proteinExistence type="predicted"/>
<keyword evidence="3" id="KW-1185">Reference proteome</keyword>
<dbReference type="KEGG" id="adp:NCTC12871_00627"/>
<dbReference type="RefSeq" id="WP_126598900.1">
    <property type="nucleotide sequence ID" value="NZ_LR134510.1"/>
</dbReference>
<accession>A0A448TTC8</accession>
<keyword evidence="1" id="KW-1133">Transmembrane helix</keyword>